<comment type="caution">
    <text evidence="7">The sequence shown here is derived from an EMBL/GenBank/DDBJ whole genome shotgun (WGS) entry which is preliminary data.</text>
</comment>
<feature type="compositionally biased region" description="Pro residues" evidence="6">
    <location>
        <begin position="75"/>
        <end position="85"/>
    </location>
</feature>
<evidence type="ECO:0000256" key="4">
    <source>
        <dbReference type="ARBA" id="ARBA00023089"/>
    </source>
</evidence>
<keyword evidence="8" id="KW-1185">Reference proteome</keyword>
<dbReference type="OrthoDB" id="1166059at2759"/>
<evidence type="ECO:0000313" key="7">
    <source>
        <dbReference type="EMBL" id="KAF3453350.1"/>
    </source>
</evidence>
<evidence type="ECO:0000256" key="6">
    <source>
        <dbReference type="SAM" id="MobiDB-lite"/>
    </source>
</evidence>
<dbReference type="InterPro" id="IPR012474">
    <property type="entry name" value="Frigida"/>
</dbReference>
<keyword evidence="2 5" id="KW-0217">Developmental protein</keyword>
<evidence type="ECO:0000256" key="1">
    <source>
        <dbReference type="ARBA" id="ARBA00008956"/>
    </source>
</evidence>
<dbReference type="EMBL" id="VOIH02000002">
    <property type="protein sequence ID" value="KAF3453350.1"/>
    <property type="molecule type" value="Genomic_DNA"/>
</dbReference>
<dbReference type="GO" id="GO:0009908">
    <property type="term" value="P:flower development"/>
    <property type="evidence" value="ECO:0007669"/>
    <property type="project" value="UniProtKB-KW"/>
</dbReference>
<feature type="compositionally biased region" description="Polar residues" evidence="6">
    <location>
        <begin position="404"/>
        <end position="416"/>
    </location>
</feature>
<feature type="compositionally biased region" description="Polar residues" evidence="6">
    <location>
        <begin position="101"/>
        <end position="112"/>
    </location>
</feature>
<dbReference type="AlphaFoldDB" id="A0A8K0MPY7"/>
<dbReference type="Pfam" id="PF07899">
    <property type="entry name" value="Frigida"/>
    <property type="match status" value="1"/>
</dbReference>
<keyword evidence="4 5" id="KW-0287">Flowering</keyword>
<gene>
    <name evidence="7" type="ORF">FNV43_RR03790</name>
</gene>
<dbReference type="PANTHER" id="PTHR31791:SF47">
    <property type="entry name" value="INACTIVE FRIGIDA-LIKE PROTEIN 2"/>
    <property type="match status" value="1"/>
</dbReference>
<evidence type="ECO:0000313" key="8">
    <source>
        <dbReference type="Proteomes" id="UP000796880"/>
    </source>
</evidence>
<dbReference type="GO" id="GO:0030154">
    <property type="term" value="P:cell differentiation"/>
    <property type="evidence" value="ECO:0007669"/>
    <property type="project" value="UniProtKB-KW"/>
</dbReference>
<proteinExistence type="inferred from homology"/>
<protein>
    <recommendedName>
        <fullName evidence="5">FRIGIDA-like protein</fullName>
    </recommendedName>
</protein>
<evidence type="ECO:0000256" key="2">
    <source>
        <dbReference type="ARBA" id="ARBA00022473"/>
    </source>
</evidence>
<evidence type="ECO:0000256" key="5">
    <source>
        <dbReference type="RuleBase" id="RU364012"/>
    </source>
</evidence>
<evidence type="ECO:0000256" key="3">
    <source>
        <dbReference type="ARBA" id="ARBA00022782"/>
    </source>
</evidence>
<reference evidence="7" key="1">
    <citation type="submission" date="2020-03" db="EMBL/GenBank/DDBJ databases">
        <title>A high-quality chromosome-level genome assembly of a woody plant with both climbing and erect habits, Rhamnella rubrinervis.</title>
        <authorList>
            <person name="Lu Z."/>
            <person name="Yang Y."/>
            <person name="Zhu X."/>
            <person name="Sun Y."/>
        </authorList>
    </citation>
    <scope>NUCLEOTIDE SEQUENCE</scope>
    <source>
        <strain evidence="7">BYM</strain>
        <tissue evidence="7">Leaf</tissue>
    </source>
</reference>
<name>A0A8K0MPY7_9ROSA</name>
<organism evidence="7 8">
    <name type="scientific">Rhamnella rubrinervis</name>
    <dbReference type="NCBI Taxonomy" id="2594499"/>
    <lineage>
        <taxon>Eukaryota</taxon>
        <taxon>Viridiplantae</taxon>
        <taxon>Streptophyta</taxon>
        <taxon>Embryophyta</taxon>
        <taxon>Tracheophyta</taxon>
        <taxon>Spermatophyta</taxon>
        <taxon>Magnoliopsida</taxon>
        <taxon>eudicotyledons</taxon>
        <taxon>Gunneridae</taxon>
        <taxon>Pentapetalae</taxon>
        <taxon>rosids</taxon>
        <taxon>fabids</taxon>
        <taxon>Rosales</taxon>
        <taxon>Rhamnaceae</taxon>
        <taxon>rhamnoid group</taxon>
        <taxon>Rhamneae</taxon>
        <taxon>Rhamnella</taxon>
    </lineage>
</organism>
<keyword evidence="3 5" id="KW-0221">Differentiation</keyword>
<dbReference type="PANTHER" id="PTHR31791">
    <property type="entry name" value="FRIGIDA-LIKE PROTEIN 3-RELATED"/>
    <property type="match status" value="1"/>
</dbReference>
<sequence>MAATSLATISDALKLIDAKKKNLKKAFDDLQSQSSFLSSFSLTWSDLDSHFTSIQNSLAQNFQLVQSLHSKSKYPSPPTHIPPDDPSSSSKPPTQMPKDAPSSSNRPIQNPVKQVIDGGSDLVPPRPELIAFCENMDGIGLRNYVHDSSKDRNAIRAELPGAIRCAPDPAAMVLDAMEGFYGPNGKYKGEKDLELSSMRKSCVLLLEVLNDIGPNVGLEVSEKAKKLAMEWKGKVRTDGENPSECLGFLHFVAAYGLGSLFKVDDLIDLIVVIGRYRQTVDLCRKIGLEGKVADLIHKLIGRGKQLLAVKFVFEFQLTDEFPPVPLLQSYLKESKNLAKKVCREGKNSLKSLNEATAKEVGAMKSVIKVIEDYKLESEYPREILEKQIERLEKQKANRKRPAAKSQQPNKQQQSGNKRPRSDALVVPLSYGAVNSISTVPSYQQSHLQSTGLFPDGPAPHVSSSAAPYGISGLTPPIAPFAGSSAGLYGLAGVASGYYERPTAYAISRVPLASCSMLYSRPDNVCCHFRWHMLHFKRDTLAAPREWIVTISISRMRFLKLVSILFILDSPVDLFLLVLLASREKEDLDFLLSCSVNSNSMKLSVGTRNKDSACEYLVKLKQKKVEVNLHDKFDVCDHGFLRKLLPLGWAGND</sequence>
<accession>A0A8K0MPY7</accession>
<comment type="similarity">
    <text evidence="1 5">Belongs to the Frigida family.</text>
</comment>
<dbReference type="Proteomes" id="UP000796880">
    <property type="component" value="Unassembled WGS sequence"/>
</dbReference>
<feature type="region of interest" description="Disordered" evidence="6">
    <location>
        <begin position="393"/>
        <end position="421"/>
    </location>
</feature>
<feature type="region of interest" description="Disordered" evidence="6">
    <location>
        <begin position="69"/>
        <end position="121"/>
    </location>
</feature>